<dbReference type="GeneID" id="101832429"/>
<dbReference type="InterPro" id="IPR050208">
    <property type="entry name" value="MHC_class-I_related"/>
</dbReference>
<comment type="subcellular location">
    <subcellularLocation>
        <location evidence="1">Membrane</location>
        <topology evidence="1">Single-pass type I membrane protein</topology>
    </subcellularLocation>
</comment>
<dbReference type="GO" id="GO:0042612">
    <property type="term" value="C:MHC class I protein complex"/>
    <property type="evidence" value="ECO:0007669"/>
    <property type="project" value="UniProtKB-KW"/>
</dbReference>
<dbReference type="InterPro" id="IPR001039">
    <property type="entry name" value="MHC_I_a_a1/a2"/>
</dbReference>
<dbReference type="Pfam" id="PF00129">
    <property type="entry name" value="MHC_I"/>
    <property type="match status" value="1"/>
</dbReference>
<reference evidence="11" key="1">
    <citation type="submission" date="2025-08" db="UniProtKB">
        <authorList>
            <consortium name="RefSeq"/>
        </authorList>
    </citation>
    <scope>IDENTIFICATION</scope>
    <source>
        <tissue evidence="11">Liver</tissue>
    </source>
</reference>
<dbReference type="PANTHER" id="PTHR16675:SF251">
    <property type="entry name" value="HLA CLASS I HISTOCOMPATIBILITY ANTIGEN, C ALPHA CHAIN"/>
    <property type="match status" value="1"/>
</dbReference>
<gene>
    <name evidence="11" type="primary">LOC101832429</name>
</gene>
<feature type="compositionally biased region" description="Basic and acidic residues" evidence="7">
    <location>
        <begin position="64"/>
        <end position="79"/>
    </location>
</feature>
<name>A0A3Q0CB18_MESAU</name>
<organism evidence="10 11">
    <name type="scientific">Mesocricetus auratus</name>
    <name type="common">Golden hamster</name>
    <dbReference type="NCBI Taxonomy" id="10036"/>
    <lineage>
        <taxon>Eukaryota</taxon>
        <taxon>Metazoa</taxon>
        <taxon>Chordata</taxon>
        <taxon>Craniata</taxon>
        <taxon>Vertebrata</taxon>
        <taxon>Euteleostomi</taxon>
        <taxon>Mammalia</taxon>
        <taxon>Eutheria</taxon>
        <taxon>Euarchontoglires</taxon>
        <taxon>Glires</taxon>
        <taxon>Rodentia</taxon>
        <taxon>Myomorpha</taxon>
        <taxon>Muroidea</taxon>
        <taxon>Cricetidae</taxon>
        <taxon>Cricetinae</taxon>
        <taxon>Mesocricetus</taxon>
    </lineage>
</organism>
<evidence type="ECO:0000256" key="8">
    <source>
        <dbReference type="SAM" id="SignalP"/>
    </source>
</evidence>
<evidence type="ECO:0000256" key="3">
    <source>
        <dbReference type="ARBA" id="ARBA00022859"/>
    </source>
</evidence>
<feature type="domain" description="MHC class I-like antigen recognition-like" evidence="9">
    <location>
        <begin position="24"/>
        <end position="203"/>
    </location>
</feature>
<keyword evidence="10" id="KW-1185">Reference proteome</keyword>
<dbReference type="GO" id="GO:0009897">
    <property type="term" value="C:external side of plasma membrane"/>
    <property type="evidence" value="ECO:0007669"/>
    <property type="project" value="TreeGrafter"/>
</dbReference>
<evidence type="ECO:0000256" key="1">
    <source>
        <dbReference type="ARBA" id="ARBA00004479"/>
    </source>
</evidence>
<keyword evidence="8" id="KW-0732">Signal</keyword>
<evidence type="ECO:0000256" key="2">
    <source>
        <dbReference type="ARBA" id="ARBA00022451"/>
    </source>
</evidence>
<comment type="similarity">
    <text evidence="6">Belongs to the MHC class I family.</text>
</comment>
<evidence type="ECO:0000256" key="5">
    <source>
        <dbReference type="ARBA" id="ARBA00023180"/>
    </source>
</evidence>
<keyword evidence="3" id="KW-0391">Immunity</keyword>
<keyword evidence="2" id="KW-0490">MHC I</keyword>
<dbReference type="GO" id="GO:0030670">
    <property type="term" value="C:phagocytic vesicle membrane"/>
    <property type="evidence" value="ECO:0007669"/>
    <property type="project" value="UniProtKB-ARBA"/>
</dbReference>
<dbReference type="InterPro" id="IPR011162">
    <property type="entry name" value="MHC_I/II-like_Ag-recog"/>
</dbReference>
<evidence type="ECO:0000256" key="7">
    <source>
        <dbReference type="SAM" id="MobiDB-lite"/>
    </source>
</evidence>
<dbReference type="GO" id="GO:0042605">
    <property type="term" value="F:peptide antigen binding"/>
    <property type="evidence" value="ECO:0007669"/>
    <property type="project" value="TreeGrafter"/>
</dbReference>
<dbReference type="Gene3D" id="3.30.500.10">
    <property type="entry name" value="MHC class I-like antigen recognition-like"/>
    <property type="match status" value="1"/>
</dbReference>
<dbReference type="GO" id="GO:0005102">
    <property type="term" value="F:signaling receptor binding"/>
    <property type="evidence" value="ECO:0007669"/>
    <property type="project" value="TreeGrafter"/>
</dbReference>
<dbReference type="Proteomes" id="UP000886700">
    <property type="component" value="Unplaced"/>
</dbReference>
<accession>A0A3Q0CB18</accession>
<dbReference type="GO" id="GO:0002476">
    <property type="term" value="P:antigen processing and presentation of endogenous peptide antigen via MHC class Ib"/>
    <property type="evidence" value="ECO:0007669"/>
    <property type="project" value="TreeGrafter"/>
</dbReference>
<dbReference type="InterPro" id="IPR011161">
    <property type="entry name" value="MHC_I-like_Ag-recog"/>
</dbReference>
<feature type="region of interest" description="Disordered" evidence="7">
    <location>
        <begin position="59"/>
        <end position="79"/>
    </location>
</feature>
<dbReference type="GO" id="GO:0005615">
    <property type="term" value="C:extracellular space"/>
    <property type="evidence" value="ECO:0007669"/>
    <property type="project" value="TreeGrafter"/>
</dbReference>
<evidence type="ECO:0000259" key="9">
    <source>
        <dbReference type="Pfam" id="PF00129"/>
    </source>
</evidence>
<evidence type="ECO:0000313" key="10">
    <source>
        <dbReference type="Proteomes" id="UP000886700"/>
    </source>
</evidence>
<protein>
    <submittedName>
        <fullName evidence="11">LOW QUALITY PROTEIN: H-2 class I histocompatibility antigen, Q9 alpha chain</fullName>
    </submittedName>
</protein>
<feature type="chain" id="PRO_5045232394" evidence="8">
    <location>
        <begin position="18"/>
        <end position="237"/>
    </location>
</feature>
<dbReference type="SUPFAM" id="SSF54452">
    <property type="entry name" value="MHC antigen-recognition domain"/>
    <property type="match status" value="1"/>
</dbReference>
<sequence>MGIPVLCTLLLLAAALARTQTRAGSHSMLYFSTISSRPGSGETWFFAVGYVDDTQFVGLDSDSENPRMEPRAPRMEREGPEYWERETLKAKGHEQSFRVSLRTLLGYYNQSEEGSHTIQTMVGCHVGSDGRLLLGYSQSAYEGDDYIALNEDLRTWAAANTAAQITRHKFKQACVGERMRAYLEDGTCVQWLHRHLEHGKEQLLRTGAGAQGNSSPCPRAGLKTDFSWGAAPVSTYF</sequence>
<evidence type="ECO:0000313" key="11">
    <source>
        <dbReference type="RefSeq" id="XP_021079485.2"/>
    </source>
</evidence>
<keyword evidence="5" id="KW-0325">Glycoprotein</keyword>
<keyword evidence="4" id="KW-0472">Membrane</keyword>
<dbReference type="GO" id="GO:0001916">
    <property type="term" value="P:positive regulation of T cell mediated cytotoxicity"/>
    <property type="evidence" value="ECO:0007669"/>
    <property type="project" value="TreeGrafter"/>
</dbReference>
<evidence type="ECO:0000256" key="4">
    <source>
        <dbReference type="ARBA" id="ARBA00023136"/>
    </source>
</evidence>
<dbReference type="GO" id="GO:0006955">
    <property type="term" value="P:immune response"/>
    <property type="evidence" value="ECO:0007669"/>
    <property type="project" value="TreeGrafter"/>
</dbReference>
<dbReference type="RefSeq" id="XP_021079485.2">
    <property type="nucleotide sequence ID" value="XM_021223826.2"/>
</dbReference>
<dbReference type="GO" id="GO:0002486">
    <property type="term" value="P:antigen processing and presentation of endogenous peptide antigen via MHC class I via ER pathway, TAP-independent"/>
    <property type="evidence" value="ECO:0007669"/>
    <property type="project" value="TreeGrafter"/>
</dbReference>
<dbReference type="PANTHER" id="PTHR16675">
    <property type="entry name" value="MHC CLASS I-RELATED"/>
    <property type="match status" value="1"/>
</dbReference>
<dbReference type="KEGG" id="maua:101832429"/>
<dbReference type="PRINTS" id="PR01638">
    <property type="entry name" value="MHCCLASSI"/>
</dbReference>
<evidence type="ECO:0000256" key="6">
    <source>
        <dbReference type="RuleBase" id="RU004439"/>
    </source>
</evidence>
<dbReference type="InterPro" id="IPR037055">
    <property type="entry name" value="MHC_I-like_Ag-recog_sf"/>
</dbReference>
<dbReference type="GO" id="GO:0098553">
    <property type="term" value="C:lumenal side of endoplasmic reticulum membrane"/>
    <property type="evidence" value="ECO:0007669"/>
    <property type="project" value="UniProtKB-ARBA"/>
</dbReference>
<proteinExistence type="inferred from homology"/>
<dbReference type="STRING" id="10036.ENSMAUP00000018263"/>
<feature type="signal peptide" evidence="8">
    <location>
        <begin position="1"/>
        <end position="17"/>
    </location>
</feature>
<dbReference type="AlphaFoldDB" id="A0A3Q0CB18"/>